<dbReference type="EMBL" id="JAFIQO010000134">
    <property type="protein sequence ID" value="MBP0057879.1"/>
    <property type="molecule type" value="Genomic_DNA"/>
</dbReference>
<proteinExistence type="predicted"/>
<dbReference type="RefSeq" id="WP_096240374.1">
    <property type="nucleotide sequence ID" value="NZ_CAXYLQ010000024.1"/>
</dbReference>
<keyword evidence="4 12" id="KW-0132">Cell division</keyword>
<dbReference type="PANTHER" id="PTHR34981">
    <property type="entry name" value="CELL DIVISION PROTEIN ZAPA"/>
    <property type="match status" value="1"/>
</dbReference>
<accession>A0A6N7Y520</accession>
<evidence type="ECO:0000256" key="5">
    <source>
        <dbReference type="ARBA" id="ARBA00023210"/>
    </source>
</evidence>
<evidence type="ECO:0000256" key="4">
    <source>
        <dbReference type="ARBA" id="ARBA00022618"/>
    </source>
</evidence>
<evidence type="ECO:0000256" key="3">
    <source>
        <dbReference type="ARBA" id="ARBA00022490"/>
    </source>
</evidence>
<dbReference type="InterPro" id="IPR053712">
    <property type="entry name" value="Bac_CellDiv_Activator"/>
</dbReference>
<dbReference type="InterPro" id="IPR036192">
    <property type="entry name" value="Cell_div_ZapA-like_sf"/>
</dbReference>
<dbReference type="GO" id="GO:0032153">
    <property type="term" value="C:cell division site"/>
    <property type="evidence" value="ECO:0007669"/>
    <property type="project" value="TreeGrafter"/>
</dbReference>
<name>A0A6N7Y520_9FIRM</name>
<evidence type="ECO:0000256" key="10">
    <source>
        <dbReference type="SAM" id="Coils"/>
    </source>
</evidence>
<evidence type="ECO:0000256" key="1">
    <source>
        <dbReference type="ARBA" id="ARBA00004496"/>
    </source>
</evidence>
<dbReference type="GO" id="GO:0000917">
    <property type="term" value="P:division septum assembly"/>
    <property type="evidence" value="ECO:0007669"/>
    <property type="project" value="UniProtKB-KW"/>
</dbReference>
<gene>
    <name evidence="12" type="ORF">FYJ25_11885</name>
    <name evidence="11" type="ORF">JYQ75_10830</name>
</gene>
<dbReference type="Proteomes" id="UP001315001">
    <property type="component" value="Unassembled WGS sequence"/>
</dbReference>
<keyword evidence="10" id="KW-0175">Coiled coil</keyword>
<dbReference type="Proteomes" id="UP000433359">
    <property type="component" value="Unassembled WGS sequence"/>
</dbReference>
<evidence type="ECO:0000313" key="13">
    <source>
        <dbReference type="Proteomes" id="UP000433359"/>
    </source>
</evidence>
<evidence type="ECO:0000256" key="9">
    <source>
        <dbReference type="ARBA" id="ARBA00033158"/>
    </source>
</evidence>
<evidence type="ECO:0000313" key="12">
    <source>
        <dbReference type="EMBL" id="MSU83012.1"/>
    </source>
</evidence>
<dbReference type="SUPFAM" id="SSF102829">
    <property type="entry name" value="Cell division protein ZapA-like"/>
    <property type="match status" value="1"/>
</dbReference>
<keyword evidence="3" id="KW-0963">Cytoplasm</keyword>
<reference evidence="11 14" key="2">
    <citation type="submission" date="2021-02" db="EMBL/GenBank/DDBJ databases">
        <title>Lactate utilizing bacteria of the human gut.</title>
        <authorList>
            <person name="Sheridan P.O."/>
        </authorList>
    </citation>
    <scope>NUCLEOTIDE SEQUENCE [LARGE SCALE GENOMIC DNA]</scope>
    <source>
        <strain evidence="11 14">HTF-83D</strain>
    </source>
</reference>
<dbReference type="GO" id="GO:0005829">
    <property type="term" value="C:cytosol"/>
    <property type="evidence" value="ECO:0007669"/>
    <property type="project" value="TreeGrafter"/>
</dbReference>
<feature type="coiled-coil region" evidence="10">
    <location>
        <begin position="104"/>
        <end position="131"/>
    </location>
</feature>
<comment type="subunit">
    <text evidence="8">Homodimer. Interacts with FtsZ.</text>
</comment>
<reference evidence="12 13" key="1">
    <citation type="submission" date="2019-08" db="EMBL/GenBank/DDBJ databases">
        <title>In-depth cultivation of the pig gut microbiome towards novel bacterial diversity and tailored functional studies.</title>
        <authorList>
            <person name="Wylensek D."/>
            <person name="Hitch T.C.A."/>
            <person name="Clavel T."/>
        </authorList>
    </citation>
    <scope>NUCLEOTIDE SEQUENCE [LARGE SCALE GENOMIC DNA]</scope>
    <source>
        <strain evidence="12 13">BSM-383-APC-4H</strain>
    </source>
</reference>
<evidence type="ECO:0000256" key="8">
    <source>
        <dbReference type="ARBA" id="ARBA00026068"/>
    </source>
</evidence>
<dbReference type="AlphaFoldDB" id="A0A6N7Y520"/>
<dbReference type="GO" id="GO:0030428">
    <property type="term" value="C:cell septum"/>
    <property type="evidence" value="ECO:0007669"/>
    <property type="project" value="TreeGrafter"/>
</dbReference>
<sequence length="135" mass="15744">MMNMEGKRELSVVIDGKVYRLSGGSDSYLQKLASYVDGKISELKTQAGYNKLSTEYRDILLALTIAEEVFKLKEEIEVFNQDSRDREQELYELKQEVVDKKLQIDTANKLVEDYKTKVNELQKRMIGLETNHEFR</sequence>
<evidence type="ECO:0000313" key="11">
    <source>
        <dbReference type="EMBL" id="MBP0057879.1"/>
    </source>
</evidence>
<dbReference type="GO" id="GO:0043093">
    <property type="term" value="P:FtsZ-dependent cytokinesis"/>
    <property type="evidence" value="ECO:0007669"/>
    <property type="project" value="TreeGrafter"/>
</dbReference>
<organism evidence="12 13">
    <name type="scientific">Anaerobutyricum soehngenii</name>
    <dbReference type="NCBI Taxonomy" id="105843"/>
    <lineage>
        <taxon>Bacteria</taxon>
        <taxon>Bacillati</taxon>
        <taxon>Bacillota</taxon>
        <taxon>Clostridia</taxon>
        <taxon>Lachnospirales</taxon>
        <taxon>Lachnospiraceae</taxon>
        <taxon>Anaerobutyricum</taxon>
    </lineage>
</organism>
<dbReference type="PANTHER" id="PTHR34981:SF1">
    <property type="entry name" value="CELL DIVISION PROTEIN ZAPA"/>
    <property type="match status" value="1"/>
</dbReference>
<dbReference type="InterPro" id="IPR007838">
    <property type="entry name" value="Cell_div_ZapA-like"/>
</dbReference>
<evidence type="ECO:0000256" key="2">
    <source>
        <dbReference type="ARBA" id="ARBA00015195"/>
    </source>
</evidence>
<keyword evidence="6" id="KW-0131">Cell cycle</keyword>
<protein>
    <recommendedName>
        <fullName evidence="2">Cell division protein ZapA</fullName>
    </recommendedName>
    <alternativeName>
        <fullName evidence="9">Z ring-associated protein ZapA</fullName>
    </alternativeName>
</protein>
<dbReference type="EMBL" id="VULP01000029">
    <property type="protein sequence ID" value="MSU83012.1"/>
    <property type="molecule type" value="Genomic_DNA"/>
</dbReference>
<evidence type="ECO:0000313" key="14">
    <source>
        <dbReference type="Proteomes" id="UP001315001"/>
    </source>
</evidence>
<keyword evidence="14" id="KW-1185">Reference proteome</keyword>
<keyword evidence="5" id="KW-0717">Septation</keyword>
<dbReference type="Pfam" id="PF05164">
    <property type="entry name" value="ZapA"/>
    <property type="match status" value="1"/>
</dbReference>
<dbReference type="Gene3D" id="6.10.250.790">
    <property type="match status" value="1"/>
</dbReference>
<evidence type="ECO:0000256" key="7">
    <source>
        <dbReference type="ARBA" id="ARBA00024910"/>
    </source>
</evidence>
<evidence type="ECO:0000256" key="6">
    <source>
        <dbReference type="ARBA" id="ARBA00023306"/>
    </source>
</evidence>
<comment type="subcellular location">
    <subcellularLocation>
        <location evidence="1">Cytoplasm</location>
    </subcellularLocation>
</comment>
<dbReference type="GO" id="GO:0000921">
    <property type="term" value="P:septin ring assembly"/>
    <property type="evidence" value="ECO:0007669"/>
    <property type="project" value="TreeGrafter"/>
</dbReference>
<comment type="function">
    <text evidence="7">Activator of cell division through the inhibition of FtsZ GTPase activity, therefore promoting FtsZ assembly into bundles of protofilaments necessary for the formation of the division Z ring. It is recruited early at mid-cell but it is not essential for cell division.</text>
</comment>
<comment type="caution">
    <text evidence="12">The sequence shown here is derived from an EMBL/GenBank/DDBJ whole genome shotgun (WGS) entry which is preliminary data.</text>
</comment>